<protein>
    <submittedName>
        <fullName evidence="10">ZP domain-containing protein</fullName>
    </submittedName>
</protein>
<name>A0A914YQ12_9BILA</name>
<dbReference type="PANTHER" id="PTHR22907">
    <property type="entry name" value="GH04558P"/>
    <property type="match status" value="1"/>
</dbReference>
<dbReference type="InterPro" id="IPR057475">
    <property type="entry name" value="CUT_C"/>
</dbReference>
<keyword evidence="5" id="KW-0732">Signal</keyword>
<comment type="subcellular location">
    <subcellularLocation>
        <location evidence="1">Cell membrane</location>
        <topology evidence="1">Single-pass type I membrane protein</topology>
    </subcellularLocation>
</comment>
<organism evidence="9 10">
    <name type="scientific">Panagrolaimus superbus</name>
    <dbReference type="NCBI Taxonomy" id="310955"/>
    <lineage>
        <taxon>Eukaryota</taxon>
        <taxon>Metazoa</taxon>
        <taxon>Ecdysozoa</taxon>
        <taxon>Nematoda</taxon>
        <taxon>Chromadorea</taxon>
        <taxon>Rhabditida</taxon>
        <taxon>Tylenchina</taxon>
        <taxon>Panagrolaimomorpha</taxon>
        <taxon>Panagrolaimoidea</taxon>
        <taxon>Panagrolaimidae</taxon>
        <taxon>Panagrolaimus</taxon>
    </lineage>
</organism>
<accession>A0A914YQ12</accession>
<evidence type="ECO:0000256" key="2">
    <source>
        <dbReference type="ARBA" id="ARBA00022460"/>
    </source>
</evidence>
<evidence type="ECO:0000256" key="1">
    <source>
        <dbReference type="ARBA" id="ARBA00004251"/>
    </source>
</evidence>
<dbReference type="InterPro" id="IPR001507">
    <property type="entry name" value="ZP_dom"/>
</dbReference>
<dbReference type="PROSITE" id="PS51034">
    <property type="entry name" value="ZP_2"/>
    <property type="match status" value="1"/>
</dbReference>
<evidence type="ECO:0000313" key="9">
    <source>
        <dbReference type="Proteomes" id="UP000887577"/>
    </source>
</evidence>
<keyword evidence="2" id="KW-0193">Cuticle</keyword>
<evidence type="ECO:0000259" key="8">
    <source>
        <dbReference type="PROSITE" id="PS51034"/>
    </source>
</evidence>
<keyword evidence="6" id="KW-1133">Transmembrane helix</keyword>
<evidence type="ECO:0000256" key="6">
    <source>
        <dbReference type="ARBA" id="ARBA00022989"/>
    </source>
</evidence>
<evidence type="ECO:0000256" key="7">
    <source>
        <dbReference type="ARBA" id="ARBA00023136"/>
    </source>
</evidence>
<keyword evidence="4" id="KW-0812">Transmembrane</keyword>
<dbReference type="PANTHER" id="PTHR22907:SF32">
    <property type="entry name" value="ZP DOMAIN-CONTAINING PROTEIN"/>
    <property type="match status" value="1"/>
</dbReference>
<keyword evidence="9" id="KW-1185">Reference proteome</keyword>
<feature type="domain" description="ZP" evidence="8">
    <location>
        <begin position="1"/>
        <end position="108"/>
    </location>
</feature>
<proteinExistence type="predicted"/>
<reference evidence="10" key="1">
    <citation type="submission" date="2022-11" db="UniProtKB">
        <authorList>
            <consortium name="WormBaseParasite"/>
        </authorList>
    </citation>
    <scope>IDENTIFICATION</scope>
</reference>
<sequence>MQRLRSANPRGISFSVTVIVSFHPAGFITKNDRAYHIKCFYMEPDEIVTSGIEVSQIPTQELQDSMTMPKCEYSVRSGSPTGPPSSAASVGEVVYHVWECTGTGMGIC</sequence>
<dbReference type="AlphaFoldDB" id="A0A914YQ12"/>
<keyword evidence="3" id="KW-1003">Cell membrane</keyword>
<dbReference type="WBParaSite" id="PSU_v2.g19455.t1">
    <property type="protein sequence ID" value="PSU_v2.g19455.t1"/>
    <property type="gene ID" value="PSU_v2.g19455"/>
</dbReference>
<evidence type="ECO:0000313" key="10">
    <source>
        <dbReference type="WBParaSite" id="PSU_v2.g19455.t1"/>
    </source>
</evidence>
<dbReference type="GO" id="GO:0042302">
    <property type="term" value="F:structural constituent of cuticle"/>
    <property type="evidence" value="ECO:0007669"/>
    <property type="project" value="UniProtKB-KW"/>
</dbReference>
<evidence type="ECO:0000256" key="3">
    <source>
        <dbReference type="ARBA" id="ARBA00022475"/>
    </source>
</evidence>
<dbReference type="GO" id="GO:0005886">
    <property type="term" value="C:plasma membrane"/>
    <property type="evidence" value="ECO:0007669"/>
    <property type="project" value="UniProtKB-SubCell"/>
</dbReference>
<dbReference type="InterPro" id="IPR056953">
    <property type="entry name" value="CUT_N"/>
</dbReference>
<dbReference type="Pfam" id="PF25057">
    <property type="entry name" value="CUT_N"/>
    <property type="match status" value="1"/>
</dbReference>
<evidence type="ECO:0000256" key="5">
    <source>
        <dbReference type="ARBA" id="ARBA00022729"/>
    </source>
</evidence>
<evidence type="ECO:0000256" key="4">
    <source>
        <dbReference type="ARBA" id="ARBA00022692"/>
    </source>
</evidence>
<dbReference type="Pfam" id="PF25301">
    <property type="entry name" value="CUT_C"/>
    <property type="match status" value="1"/>
</dbReference>
<dbReference type="InterPro" id="IPR051962">
    <property type="entry name" value="Cuticlin"/>
</dbReference>
<keyword evidence="7" id="KW-0472">Membrane</keyword>
<dbReference type="Proteomes" id="UP000887577">
    <property type="component" value="Unplaced"/>
</dbReference>